<reference evidence="2 3" key="1">
    <citation type="journal article" date="2019" name="Sci. Rep.">
        <title>Nanopore sequencing improves the draft genome of the human pathogenic amoeba Naegleria fowleri.</title>
        <authorList>
            <person name="Liechti N."/>
            <person name="Schurch N."/>
            <person name="Bruggmann R."/>
            <person name="Wittwer M."/>
        </authorList>
    </citation>
    <scope>NUCLEOTIDE SEQUENCE [LARGE SCALE GENOMIC DNA]</scope>
    <source>
        <strain evidence="2 3">ATCC 30894</strain>
    </source>
</reference>
<proteinExistence type="predicted"/>
<sequence>MSSSQSPKSSTSEKSSQSQESVAIRFLNAVIDFMAKNSQSPSEIYQLLAQTGSVLLLQSEEFPKYMTRYIENKFEEADKEHTNNALNNFQAKYQIVVQLFNFATFLQNVRLPAILPFKSPVLSPEEQRKVEFKLEDAPLVKQYDFHHFQEISIATLETLLQSNRSPIQTSDYKEANNSTNKTKIPPHILSDVRFSLMAPKIEIQLASLYLQRSFNPFEVMKDMKNSLQQQFPPLYTHNHDKFYRSSNDDIALYYLKSALNVITPQNSPDDYAVAYSQMAHLLKQKKKYDEAIKAFQKVLEVRKVTDSDPTKYASLCMNIANTYLAKEEEAWSQFKAEYASMQKEDIVTKLFKEYSIILRESILSHQRSVSPSTANASQQQEKCEKFEEASKQWLKSIDLAIEWFGKSEQGFKQLKKPPSHEKKELSTQDQYIGLVSINLGYAYLLKTKLYMQIISNHHGLCVHSKQKKDMDTIKKAKTSAENAIVVLKTALEVIKPDVHEKDSILQKVRHMGSESFPKLNLYLAECYMYLYVCDQLCENSEDSKSSSGLLNLEEARTCLDLGGSLFMKKEMKDWRVRLNVLLFEVYFKLSHDEENISKEKKEQYLERSVNALKEAVKDKVQENDDIVTYDVDNFLNKYLESLSLND</sequence>
<dbReference type="RefSeq" id="XP_044565325.1">
    <property type="nucleotide sequence ID" value="XM_044703687.1"/>
</dbReference>
<comment type="caution">
    <text evidence="2">The sequence shown here is derived from an EMBL/GenBank/DDBJ whole genome shotgun (WGS) entry which is preliminary data.</text>
</comment>
<dbReference type="InterPro" id="IPR019734">
    <property type="entry name" value="TPR_rpt"/>
</dbReference>
<dbReference type="VEuPathDB" id="AmoebaDB:FDP41_013095"/>
<dbReference type="VEuPathDB" id="AmoebaDB:NfTy_035380"/>
<dbReference type="EMBL" id="VFQX01000017">
    <property type="protein sequence ID" value="KAF0980612.1"/>
    <property type="molecule type" value="Genomic_DNA"/>
</dbReference>
<evidence type="ECO:0000313" key="3">
    <source>
        <dbReference type="Proteomes" id="UP000444721"/>
    </source>
</evidence>
<dbReference type="AlphaFoldDB" id="A0A6A5C1G5"/>
<organism evidence="2 3">
    <name type="scientific">Naegleria fowleri</name>
    <name type="common">Brain eating amoeba</name>
    <dbReference type="NCBI Taxonomy" id="5763"/>
    <lineage>
        <taxon>Eukaryota</taxon>
        <taxon>Discoba</taxon>
        <taxon>Heterolobosea</taxon>
        <taxon>Tetramitia</taxon>
        <taxon>Eutetramitia</taxon>
        <taxon>Vahlkampfiidae</taxon>
        <taxon>Naegleria</taxon>
    </lineage>
</organism>
<dbReference type="SUPFAM" id="SSF48452">
    <property type="entry name" value="TPR-like"/>
    <property type="match status" value="1"/>
</dbReference>
<dbReference type="Pfam" id="PF00515">
    <property type="entry name" value="TPR_1"/>
    <property type="match status" value="1"/>
</dbReference>
<feature type="repeat" description="TPR" evidence="1">
    <location>
        <begin position="272"/>
        <end position="305"/>
    </location>
</feature>
<protein>
    <submittedName>
        <fullName evidence="2">Uncharacterized protein</fullName>
    </submittedName>
</protein>
<evidence type="ECO:0000313" key="2">
    <source>
        <dbReference type="EMBL" id="KAF0980612.1"/>
    </source>
</evidence>
<dbReference type="GeneID" id="68120310"/>
<keyword evidence="3" id="KW-1185">Reference proteome</keyword>
<dbReference type="VEuPathDB" id="AmoebaDB:NF0110060"/>
<dbReference type="Gene3D" id="1.25.40.10">
    <property type="entry name" value="Tetratricopeptide repeat domain"/>
    <property type="match status" value="1"/>
</dbReference>
<keyword evidence="1" id="KW-0802">TPR repeat</keyword>
<dbReference type="Proteomes" id="UP000444721">
    <property type="component" value="Unassembled WGS sequence"/>
</dbReference>
<gene>
    <name evidence="2" type="ORF">FDP41_013095</name>
</gene>
<evidence type="ECO:0000256" key="1">
    <source>
        <dbReference type="PROSITE-ProRule" id="PRU00339"/>
    </source>
</evidence>
<dbReference type="OrthoDB" id="10256144at2759"/>
<name>A0A6A5C1G5_NAEFO</name>
<dbReference type="InterPro" id="IPR011990">
    <property type="entry name" value="TPR-like_helical_dom_sf"/>
</dbReference>
<dbReference type="PROSITE" id="PS50005">
    <property type="entry name" value="TPR"/>
    <property type="match status" value="1"/>
</dbReference>
<dbReference type="SMART" id="SM00028">
    <property type="entry name" value="TPR"/>
    <property type="match status" value="1"/>
</dbReference>
<accession>A0A6A5C1G5</accession>